<dbReference type="Proteomes" id="UP000054632">
    <property type="component" value="Unassembled WGS sequence"/>
</dbReference>
<proteinExistence type="predicted"/>
<name>A0A0V1DRP8_TRIPS</name>
<comment type="caution">
    <text evidence="1">The sequence shown here is derived from an EMBL/GenBank/DDBJ whole genome shotgun (WGS) entry which is preliminary data.</text>
</comment>
<accession>A0A0V1DRP8</accession>
<organism evidence="1 2">
    <name type="scientific">Trichinella pseudospiralis</name>
    <name type="common">Parasitic roundworm</name>
    <dbReference type="NCBI Taxonomy" id="6337"/>
    <lineage>
        <taxon>Eukaryota</taxon>
        <taxon>Metazoa</taxon>
        <taxon>Ecdysozoa</taxon>
        <taxon>Nematoda</taxon>
        <taxon>Enoplea</taxon>
        <taxon>Dorylaimia</taxon>
        <taxon>Trichinellida</taxon>
        <taxon>Trichinellidae</taxon>
        <taxon>Trichinella</taxon>
    </lineage>
</organism>
<gene>
    <name evidence="1" type="ORF">T4A_12133</name>
</gene>
<dbReference type="EMBL" id="JYDR01000565">
    <property type="protein sequence ID" value="KRY64220.1"/>
    <property type="molecule type" value="Genomic_DNA"/>
</dbReference>
<reference evidence="1 2" key="1">
    <citation type="submission" date="2015-01" db="EMBL/GenBank/DDBJ databases">
        <title>Evolution of Trichinella species and genotypes.</title>
        <authorList>
            <person name="Korhonen P.K."/>
            <person name="Edoardo P."/>
            <person name="Giuseppe L.R."/>
            <person name="Gasser R.B."/>
        </authorList>
    </citation>
    <scope>NUCLEOTIDE SEQUENCE [LARGE SCALE GENOMIC DNA]</scope>
    <source>
        <strain evidence="1">ISS13</strain>
    </source>
</reference>
<evidence type="ECO:0000313" key="1">
    <source>
        <dbReference type="EMBL" id="KRY64220.1"/>
    </source>
</evidence>
<evidence type="ECO:0000313" key="2">
    <source>
        <dbReference type="Proteomes" id="UP000054632"/>
    </source>
</evidence>
<protein>
    <submittedName>
        <fullName evidence="1">Uncharacterized protein</fullName>
    </submittedName>
</protein>
<dbReference type="AlphaFoldDB" id="A0A0V1DRP8"/>
<sequence>MLVFTHTDHITEKDQFGNNNPESLDVSSQDSKKLIYFSIYLLQVT</sequence>